<dbReference type="AlphaFoldDB" id="A0A699ILP6"/>
<organism evidence="1">
    <name type="scientific">Tanacetum cinerariifolium</name>
    <name type="common">Dalmatian daisy</name>
    <name type="synonym">Chrysanthemum cinerariifolium</name>
    <dbReference type="NCBI Taxonomy" id="118510"/>
    <lineage>
        <taxon>Eukaryota</taxon>
        <taxon>Viridiplantae</taxon>
        <taxon>Streptophyta</taxon>
        <taxon>Embryophyta</taxon>
        <taxon>Tracheophyta</taxon>
        <taxon>Spermatophyta</taxon>
        <taxon>Magnoliopsida</taxon>
        <taxon>eudicotyledons</taxon>
        <taxon>Gunneridae</taxon>
        <taxon>Pentapetalae</taxon>
        <taxon>asterids</taxon>
        <taxon>campanulids</taxon>
        <taxon>Asterales</taxon>
        <taxon>Asteraceae</taxon>
        <taxon>Asteroideae</taxon>
        <taxon>Anthemideae</taxon>
        <taxon>Anthemidinae</taxon>
        <taxon>Tanacetum</taxon>
    </lineage>
</organism>
<name>A0A699ILP6_TANCI</name>
<protein>
    <submittedName>
        <fullName evidence="1">Uncharacterized protein</fullName>
    </submittedName>
</protein>
<comment type="caution">
    <text evidence="1">The sequence shown here is derived from an EMBL/GenBank/DDBJ whole genome shotgun (WGS) entry which is preliminary data.</text>
</comment>
<evidence type="ECO:0000313" key="1">
    <source>
        <dbReference type="EMBL" id="GEZ73278.1"/>
    </source>
</evidence>
<sequence length="224" mass="25983">MTSEALLQALIDLKIIMYVLRSERFGIELCVELKTNCSPAHEWEDFEHANHMKANANSNYNLYLDISIIFNNAGMNNNETFQDEPKLMRDDDDDDDVSYLEDYLIKKGPPYYVNEKEERSKEKRCKLLGIPYGKPPTCKSEKVQDEPKLMRDDDDDVSYLEDYLIKKGPPYYVNEKEERSKEKRCKLLGIPYGKPPTCKSEKVQGGYIFIRTSGGICRNQGIRI</sequence>
<reference evidence="1" key="1">
    <citation type="journal article" date="2019" name="Sci. Rep.">
        <title>Draft genome of Tanacetum cinerariifolium, the natural source of mosquito coil.</title>
        <authorList>
            <person name="Yamashiro T."/>
            <person name="Shiraishi A."/>
            <person name="Satake H."/>
            <person name="Nakayama K."/>
        </authorList>
    </citation>
    <scope>NUCLEOTIDE SEQUENCE</scope>
</reference>
<accession>A0A699ILP6</accession>
<gene>
    <name evidence="1" type="ORF">Tci_545251</name>
</gene>
<dbReference type="EMBL" id="BKCJ010316208">
    <property type="protein sequence ID" value="GEZ73278.1"/>
    <property type="molecule type" value="Genomic_DNA"/>
</dbReference>
<proteinExistence type="predicted"/>